<accession>A0A940DLV4</accession>
<feature type="chain" id="PRO_5036750742" evidence="1">
    <location>
        <begin position="27"/>
        <end position="752"/>
    </location>
</feature>
<dbReference type="Pfam" id="PF00930">
    <property type="entry name" value="DPPIV_N"/>
    <property type="match status" value="1"/>
</dbReference>
<dbReference type="PANTHER" id="PTHR11731">
    <property type="entry name" value="PROTEASE FAMILY S9B,C DIPEPTIDYL-PEPTIDASE IV-RELATED"/>
    <property type="match status" value="1"/>
</dbReference>
<sequence length="752" mass="84228">MNGKYMSAVVSLCSLCMVSFHLPVQAEKGEGEAGVCGSGQKEFRKIPTGWKWTSDREAVFTYDGTYADSGAFAFDAVAGKARTGVTAPERYDGFPIHPEGAVNMTWSPDSTMIAFTRDNDLYVAHAEDGREVRLTSDGSALILNGYASWVYYEEIFGRQTDYRAFWWSPDGSRIGFYRFDNTGVPLFPIYSPSGQDGSLKNTRYPKAGEPNPEVRIGIADVRGAFDADGGTCHGNEKPSGGAAVVWADFNPEEDQYFGTPFWSSDGNGLFVSRMPRLQNTLDLYRVDASDGSKKHIYHEEYPTWLDWIGGMIFGKDGLYMARSFETGWEQIYFLSYDGSELRRLTEGKNWNISLLRADGKTGDIFFTANRDASVRRTLYSVDRRGRVTALTDPVYDVAGVEFSPDGKYFVASYSNSVTPVKVAVFETYRRTRPSVPARTSDSAFGDKIHEGRFCAGHVVADMAYEGFSPDDFALPEIVYLKMEDGLEVPAAITYPKDFSVSCRYPVHVDIYGGPDTPMVRDRWRTPSESSLWWSDNGIIEVVADCRASGHNGRAGLDKIYRQLTVCEVKDFVRWAEWLQSLPYVLPDKIGVEGFSFGGTMTAMLLMQAPEYFHYGVAGGGVYDWSLYDSHYTERYMDTPQNNPEGYRAACVLDYAGEYPVEYHPEDGDSACPDSTASLLHRLEPVMLKLTHGTGDDNVHFQNTLQLVDTLQKAGKKFELMIYPDGMHGYRGAQKEHFDAANREFWLKYLKGE</sequence>
<dbReference type="Gene3D" id="3.40.50.1820">
    <property type="entry name" value="alpha/beta hydrolase"/>
    <property type="match status" value="1"/>
</dbReference>
<name>A0A940DLV4_9BACT</name>
<evidence type="ECO:0000256" key="1">
    <source>
        <dbReference type="SAM" id="SignalP"/>
    </source>
</evidence>
<dbReference type="AlphaFoldDB" id="A0A940DLV4"/>
<dbReference type="Gene3D" id="2.140.10.30">
    <property type="entry name" value="Dipeptidylpeptidase IV, N-terminal domain"/>
    <property type="match status" value="1"/>
</dbReference>
<gene>
    <name evidence="4" type="ORF">IAC07_00480</name>
</gene>
<feature type="domain" description="Dipeptidylpeptidase IV N-terminal" evidence="3">
    <location>
        <begin position="100"/>
        <end position="419"/>
    </location>
</feature>
<dbReference type="SUPFAM" id="SSF53474">
    <property type="entry name" value="alpha/beta-Hydrolases"/>
    <property type="match status" value="1"/>
</dbReference>
<dbReference type="InterPro" id="IPR050278">
    <property type="entry name" value="Serine_Prot_S9B/DPPIV"/>
</dbReference>
<dbReference type="GO" id="GO:0008236">
    <property type="term" value="F:serine-type peptidase activity"/>
    <property type="evidence" value="ECO:0007669"/>
    <property type="project" value="InterPro"/>
</dbReference>
<dbReference type="InterPro" id="IPR002469">
    <property type="entry name" value="Peptidase_S9B_N"/>
</dbReference>
<proteinExistence type="predicted"/>
<dbReference type="Proteomes" id="UP000771749">
    <property type="component" value="Unassembled WGS sequence"/>
</dbReference>
<evidence type="ECO:0000313" key="5">
    <source>
        <dbReference type="Proteomes" id="UP000771749"/>
    </source>
</evidence>
<keyword evidence="1" id="KW-0732">Signal</keyword>
<dbReference type="SUPFAM" id="SSF82171">
    <property type="entry name" value="DPP6 N-terminal domain-like"/>
    <property type="match status" value="1"/>
</dbReference>
<dbReference type="GO" id="GO:0008239">
    <property type="term" value="F:dipeptidyl-peptidase activity"/>
    <property type="evidence" value="ECO:0007669"/>
    <property type="project" value="TreeGrafter"/>
</dbReference>
<reference evidence="4" key="1">
    <citation type="submission" date="2020-10" db="EMBL/GenBank/DDBJ databases">
        <authorList>
            <person name="Gilroy R."/>
        </authorList>
    </citation>
    <scope>NUCLEOTIDE SEQUENCE</scope>
    <source>
        <strain evidence="4">F1-3629</strain>
    </source>
</reference>
<dbReference type="EMBL" id="JADIMJ010000010">
    <property type="protein sequence ID" value="MBO8453181.1"/>
    <property type="molecule type" value="Genomic_DNA"/>
</dbReference>
<reference evidence="4" key="2">
    <citation type="journal article" date="2021" name="PeerJ">
        <title>Extensive microbial diversity within the chicken gut microbiome revealed by metagenomics and culture.</title>
        <authorList>
            <person name="Gilroy R."/>
            <person name="Ravi A."/>
            <person name="Getino M."/>
            <person name="Pursley I."/>
            <person name="Horton D.L."/>
            <person name="Alikhan N.F."/>
            <person name="Baker D."/>
            <person name="Gharbi K."/>
            <person name="Hall N."/>
            <person name="Watson M."/>
            <person name="Adriaenssens E.M."/>
            <person name="Foster-Nyarko E."/>
            <person name="Jarju S."/>
            <person name="Secka A."/>
            <person name="Antonio M."/>
            <person name="Oren A."/>
            <person name="Chaudhuri R.R."/>
            <person name="La Ragione R."/>
            <person name="Hildebrand F."/>
            <person name="Pallen M.J."/>
        </authorList>
    </citation>
    <scope>NUCLEOTIDE SEQUENCE</scope>
    <source>
        <strain evidence="4">F1-3629</strain>
    </source>
</reference>
<dbReference type="GO" id="GO:0006508">
    <property type="term" value="P:proteolysis"/>
    <property type="evidence" value="ECO:0007669"/>
    <property type="project" value="InterPro"/>
</dbReference>
<dbReference type="Pfam" id="PF00326">
    <property type="entry name" value="Peptidase_S9"/>
    <property type="match status" value="1"/>
</dbReference>
<dbReference type="InterPro" id="IPR029058">
    <property type="entry name" value="AB_hydrolase_fold"/>
</dbReference>
<dbReference type="InterPro" id="IPR001375">
    <property type="entry name" value="Peptidase_S9_cat"/>
</dbReference>
<dbReference type="PANTHER" id="PTHR11731:SF193">
    <property type="entry name" value="DIPEPTIDYL PEPTIDASE 9"/>
    <property type="match status" value="1"/>
</dbReference>
<comment type="caution">
    <text evidence="4">The sequence shown here is derived from an EMBL/GenBank/DDBJ whole genome shotgun (WGS) entry which is preliminary data.</text>
</comment>
<evidence type="ECO:0000313" key="4">
    <source>
        <dbReference type="EMBL" id="MBO8453181.1"/>
    </source>
</evidence>
<evidence type="ECO:0000259" key="2">
    <source>
        <dbReference type="Pfam" id="PF00326"/>
    </source>
</evidence>
<evidence type="ECO:0000259" key="3">
    <source>
        <dbReference type="Pfam" id="PF00930"/>
    </source>
</evidence>
<organism evidence="4 5">
    <name type="scientific">Candidatus Cryptobacteroides gallistercoris</name>
    <dbReference type="NCBI Taxonomy" id="2840765"/>
    <lineage>
        <taxon>Bacteria</taxon>
        <taxon>Pseudomonadati</taxon>
        <taxon>Bacteroidota</taxon>
        <taxon>Bacteroidia</taxon>
        <taxon>Bacteroidales</taxon>
        <taxon>Candidatus Cryptobacteroides</taxon>
    </lineage>
</organism>
<feature type="domain" description="Peptidase S9 prolyl oligopeptidase catalytic" evidence="2">
    <location>
        <begin position="531"/>
        <end position="751"/>
    </location>
</feature>
<feature type="signal peptide" evidence="1">
    <location>
        <begin position="1"/>
        <end position="26"/>
    </location>
</feature>
<protein>
    <submittedName>
        <fullName evidence="4">DPP IV N-terminal domain-containing protein</fullName>
    </submittedName>
</protein>